<feature type="compositionally biased region" description="Basic and acidic residues" evidence="1">
    <location>
        <begin position="11"/>
        <end position="24"/>
    </location>
</feature>
<proteinExistence type="predicted"/>
<sequence length="53" mass="5598">MINSLATLGKRPQDSMELEREGRSPSEPGEPSFPGVPPKTAGTCVSYVEVPPA</sequence>
<evidence type="ECO:0000313" key="3">
    <source>
        <dbReference type="Proteomes" id="UP000269945"/>
    </source>
</evidence>
<protein>
    <submittedName>
        <fullName evidence="2">Uncharacterized protein</fullName>
    </submittedName>
</protein>
<comment type="caution">
    <text evidence="2">The sequence shown here is derived from an EMBL/GenBank/DDBJ whole genome shotgun (WGS) entry which is preliminary data.</text>
</comment>
<reference evidence="2 3" key="1">
    <citation type="submission" date="2018-10" db="EMBL/GenBank/DDBJ databases">
        <authorList>
            <person name="Ekblom R."/>
            <person name="Jareborg N."/>
        </authorList>
    </citation>
    <scope>NUCLEOTIDE SEQUENCE [LARGE SCALE GENOMIC DNA]</scope>
    <source>
        <tissue evidence="2">Muscle</tissue>
    </source>
</reference>
<gene>
    <name evidence="2" type="ORF">BN2614_LOCUS1</name>
</gene>
<dbReference type="Proteomes" id="UP000269945">
    <property type="component" value="Unassembled WGS sequence"/>
</dbReference>
<name>A0A9X9LMR7_GULGU</name>
<evidence type="ECO:0000313" key="2">
    <source>
        <dbReference type="EMBL" id="VCW77108.1"/>
    </source>
</evidence>
<evidence type="ECO:0000256" key="1">
    <source>
        <dbReference type="SAM" id="MobiDB-lite"/>
    </source>
</evidence>
<accession>A0A9X9LMR7</accession>
<keyword evidence="3" id="KW-1185">Reference proteome</keyword>
<dbReference type="AlphaFoldDB" id="A0A9X9LMR7"/>
<dbReference type="EMBL" id="CYRY02008399">
    <property type="protein sequence ID" value="VCW77108.1"/>
    <property type="molecule type" value="Genomic_DNA"/>
</dbReference>
<feature type="region of interest" description="Disordered" evidence="1">
    <location>
        <begin position="1"/>
        <end position="53"/>
    </location>
</feature>
<organism evidence="2 3">
    <name type="scientific">Gulo gulo</name>
    <name type="common">Wolverine</name>
    <name type="synonym">Gluton</name>
    <dbReference type="NCBI Taxonomy" id="48420"/>
    <lineage>
        <taxon>Eukaryota</taxon>
        <taxon>Metazoa</taxon>
        <taxon>Chordata</taxon>
        <taxon>Craniata</taxon>
        <taxon>Vertebrata</taxon>
        <taxon>Euteleostomi</taxon>
        <taxon>Mammalia</taxon>
        <taxon>Eutheria</taxon>
        <taxon>Laurasiatheria</taxon>
        <taxon>Carnivora</taxon>
        <taxon>Caniformia</taxon>
        <taxon>Musteloidea</taxon>
        <taxon>Mustelidae</taxon>
        <taxon>Guloninae</taxon>
        <taxon>Gulo</taxon>
    </lineage>
</organism>